<feature type="region of interest" description="Disordered" evidence="2">
    <location>
        <begin position="473"/>
        <end position="507"/>
    </location>
</feature>
<dbReference type="PANTHER" id="PTHR31935:SF1">
    <property type="entry name" value="COILED-COIL DOMAIN-CONTAINING PROTEIN 13"/>
    <property type="match status" value="1"/>
</dbReference>
<feature type="coiled-coil region" evidence="1">
    <location>
        <begin position="558"/>
        <end position="613"/>
    </location>
</feature>
<evidence type="ECO:0000313" key="3">
    <source>
        <dbReference type="EMBL" id="CAH2281883.1"/>
    </source>
</evidence>
<evidence type="ECO:0000256" key="1">
    <source>
        <dbReference type="SAM" id="Coils"/>
    </source>
</evidence>
<dbReference type="GO" id="GO:0034451">
    <property type="term" value="C:centriolar satellite"/>
    <property type="evidence" value="ECO:0007669"/>
    <property type="project" value="TreeGrafter"/>
</dbReference>
<evidence type="ECO:0008006" key="5">
    <source>
        <dbReference type="Google" id="ProtNLM"/>
    </source>
</evidence>
<reference evidence="3" key="1">
    <citation type="submission" date="2022-03" db="EMBL/GenBank/DDBJ databases">
        <authorList>
            <person name="Alioto T."/>
            <person name="Alioto T."/>
            <person name="Gomez Garrido J."/>
        </authorList>
    </citation>
    <scope>NUCLEOTIDE SEQUENCE</scope>
</reference>
<sequence length="719" mass="81791">MDGRTDVHTFSQVTMDSDETVNENLRLQFKALQEQQQKRLQRLMERKREKELRQSQKDENQKSTFGIEDDLNLIKKGDCSFSDISKRLLEDENEQLQSQLRETKDENGRLHKLLKEKEFEIKHLRKKMEENKLALAGTAGMAGDVAATKIVELSKKNRELTAEMESEKTKVKQLNNKLKETEKELQNMTGRLQHSPGKDSGNGQPVLRTVEQNKIENSEIKVLQEKLSAANMKLTEYRNQIQSLKQELKMVHKVLVNEIGDDVNIPQLMASTGTWRGRSQQILALQGRVRELENQLGQGRSPGSGLSLEEEMLGISSSKKYGAQEKNLYRLRVVEKDKKETLEKVTGEHETLKKDHEELKKKLDASKARNKVLSNDVRSLKMQMATLVEKGKHDDELVDALLSQQKSMQEVLNRLSQQDQKDKQSTEMLASQLNSETQKQNSLVAQLKAMVAEREAKVKQLEDEVKQLTLTMHLDKPHSGRSSDGQKAGDVTSARSSASARSLSDFRARHGSGSRAISNLGHELVDSAVTKPDIAVSTRSSSEFHALQTQVTQFRALCQAAEVERDRLMELVSVLQRRVEESTQKALQAEKKLQEERRQSVLLEQQLEKMRIDTSKNTPTRGKMGQSLTSSRHLLNFTERTDQSYAQTSDVPLETQIEELNTKVAIQLDENEALKTALKETLKTKGEDLKLYHEMIGEVKEIFLQALRQHKQDRGLSSD</sequence>
<feature type="coiled-coil region" evidence="1">
    <location>
        <begin position="15"/>
        <end position="53"/>
    </location>
</feature>
<dbReference type="GO" id="GO:0031122">
    <property type="term" value="P:cytoplasmic microtubule organization"/>
    <property type="evidence" value="ECO:0007669"/>
    <property type="project" value="TreeGrafter"/>
</dbReference>
<dbReference type="Proteomes" id="UP001295444">
    <property type="component" value="Chromosome 04"/>
</dbReference>
<gene>
    <name evidence="3" type="ORF">PECUL_23A032587</name>
</gene>
<feature type="region of interest" description="Disordered" evidence="2">
    <location>
        <begin position="412"/>
        <end position="440"/>
    </location>
</feature>
<keyword evidence="4" id="KW-1185">Reference proteome</keyword>
<dbReference type="GO" id="GO:1905515">
    <property type="term" value="P:non-motile cilium assembly"/>
    <property type="evidence" value="ECO:0007669"/>
    <property type="project" value="TreeGrafter"/>
</dbReference>
<dbReference type="EMBL" id="OW240915">
    <property type="protein sequence ID" value="CAH2281883.1"/>
    <property type="molecule type" value="Genomic_DNA"/>
</dbReference>
<evidence type="ECO:0000313" key="4">
    <source>
        <dbReference type="Proteomes" id="UP001295444"/>
    </source>
</evidence>
<proteinExistence type="predicted"/>
<accession>A0AAD1RV45</accession>
<feature type="coiled-coil region" evidence="1">
    <location>
        <begin position="444"/>
        <end position="471"/>
    </location>
</feature>
<organism evidence="3 4">
    <name type="scientific">Pelobates cultripes</name>
    <name type="common">Western spadefoot toad</name>
    <dbReference type="NCBI Taxonomy" id="61616"/>
    <lineage>
        <taxon>Eukaryota</taxon>
        <taxon>Metazoa</taxon>
        <taxon>Chordata</taxon>
        <taxon>Craniata</taxon>
        <taxon>Vertebrata</taxon>
        <taxon>Euteleostomi</taxon>
        <taxon>Amphibia</taxon>
        <taxon>Batrachia</taxon>
        <taxon>Anura</taxon>
        <taxon>Pelobatoidea</taxon>
        <taxon>Pelobatidae</taxon>
        <taxon>Pelobates</taxon>
    </lineage>
</organism>
<dbReference type="PANTHER" id="PTHR31935">
    <property type="entry name" value="COILED-COIL DOMAIN-CONTAINING PROTEIN 13"/>
    <property type="match status" value="1"/>
</dbReference>
<feature type="compositionally biased region" description="Polar residues" evidence="2">
    <location>
        <begin position="426"/>
        <end position="440"/>
    </location>
</feature>
<protein>
    <recommendedName>
        <fullName evidence="5">Coiled-coil domain-containing protein 13</fullName>
    </recommendedName>
</protein>
<dbReference type="AlphaFoldDB" id="A0AAD1RV45"/>
<name>A0AAD1RV45_PELCU</name>
<evidence type="ECO:0000256" key="2">
    <source>
        <dbReference type="SAM" id="MobiDB-lite"/>
    </source>
</evidence>
<feature type="compositionally biased region" description="Low complexity" evidence="2">
    <location>
        <begin position="493"/>
        <end position="505"/>
    </location>
</feature>
<keyword evidence="1" id="KW-0175">Coiled coil</keyword>
<dbReference type="InterPro" id="IPR038929">
    <property type="entry name" value="CCDC13"/>
</dbReference>
<feature type="coiled-coil region" evidence="1">
    <location>
        <begin position="86"/>
        <end position="254"/>
    </location>
</feature>